<dbReference type="HAMAP" id="MF_00311">
    <property type="entry name" value="ATP_synth_E_arch"/>
    <property type="match status" value="1"/>
</dbReference>
<sequence length="197" mass="22303">MTGLDKIVSQILEEANNSASAKLEKARAEAEEIMNTARAEAEKEAEEILQKAKTDMENYAERTKSAADLRRRTAILAAKQEMISQVLDKAYQKFCSMDEETYFATLLDILKKFVMEDDGVIFFSEEDRAKLPDDYEEKIEAIAAEKGGTLTVSQENRNIERGFVLAYGGIEENCSFRALFDSRKDDLQDKVQAVLFM</sequence>
<name>A0A9D2B456_9FIRM</name>
<protein>
    <recommendedName>
        <fullName evidence="4">V-type proton ATPase subunit E</fullName>
    </recommendedName>
    <alternativeName>
        <fullName evidence="4">V-ATPase subunit E</fullName>
    </alternativeName>
</protein>
<dbReference type="GO" id="GO:0033178">
    <property type="term" value="C:proton-transporting two-sector ATPase complex, catalytic domain"/>
    <property type="evidence" value="ECO:0007669"/>
    <property type="project" value="InterPro"/>
</dbReference>
<dbReference type="GO" id="GO:0005524">
    <property type="term" value="F:ATP binding"/>
    <property type="evidence" value="ECO:0007669"/>
    <property type="project" value="UniProtKB-UniRule"/>
</dbReference>
<dbReference type="InterPro" id="IPR038495">
    <property type="entry name" value="ATPase_E_C"/>
</dbReference>
<evidence type="ECO:0000256" key="4">
    <source>
        <dbReference type="HAMAP-Rule" id="MF_00311"/>
    </source>
</evidence>
<dbReference type="SUPFAM" id="SSF160527">
    <property type="entry name" value="V-type ATPase subunit E-like"/>
    <property type="match status" value="1"/>
</dbReference>
<comment type="function">
    <text evidence="4">Produces ATP from ADP in the presence of a proton gradient across the membrane.</text>
</comment>
<evidence type="ECO:0000256" key="5">
    <source>
        <dbReference type="SAM" id="Coils"/>
    </source>
</evidence>
<evidence type="ECO:0000313" key="6">
    <source>
        <dbReference type="EMBL" id="HIX60445.1"/>
    </source>
</evidence>
<dbReference type="GO" id="GO:0046933">
    <property type="term" value="F:proton-transporting ATP synthase activity, rotational mechanism"/>
    <property type="evidence" value="ECO:0007669"/>
    <property type="project" value="UniProtKB-UniRule"/>
</dbReference>
<dbReference type="EMBL" id="DXEX01000256">
    <property type="protein sequence ID" value="HIX60445.1"/>
    <property type="molecule type" value="Genomic_DNA"/>
</dbReference>
<keyword evidence="5" id="KW-0175">Coiled coil</keyword>
<evidence type="ECO:0000256" key="3">
    <source>
        <dbReference type="ARBA" id="ARBA00023065"/>
    </source>
</evidence>
<evidence type="ECO:0000256" key="1">
    <source>
        <dbReference type="ARBA" id="ARBA00005901"/>
    </source>
</evidence>
<proteinExistence type="inferred from homology"/>
<dbReference type="InterPro" id="IPR002842">
    <property type="entry name" value="ATPase_V1_Esu"/>
</dbReference>
<keyword evidence="2 4" id="KW-0813">Transport</keyword>
<comment type="similarity">
    <text evidence="1 4">Belongs to the V-ATPase E subunit family.</text>
</comment>
<evidence type="ECO:0000313" key="7">
    <source>
        <dbReference type="Proteomes" id="UP000886817"/>
    </source>
</evidence>
<reference evidence="6" key="1">
    <citation type="journal article" date="2021" name="PeerJ">
        <title>Extensive microbial diversity within the chicken gut microbiome revealed by metagenomics and culture.</title>
        <authorList>
            <person name="Gilroy R."/>
            <person name="Ravi A."/>
            <person name="Getino M."/>
            <person name="Pursley I."/>
            <person name="Horton D.L."/>
            <person name="Alikhan N.F."/>
            <person name="Baker D."/>
            <person name="Gharbi K."/>
            <person name="Hall N."/>
            <person name="Watson M."/>
            <person name="Adriaenssens E.M."/>
            <person name="Foster-Nyarko E."/>
            <person name="Jarju S."/>
            <person name="Secka A."/>
            <person name="Antonio M."/>
            <person name="Oren A."/>
            <person name="Chaudhuri R.R."/>
            <person name="La Ragione R."/>
            <person name="Hildebrand F."/>
            <person name="Pallen M.J."/>
        </authorList>
    </citation>
    <scope>NUCLEOTIDE SEQUENCE</scope>
    <source>
        <strain evidence="6">ChiSjej1B19-8411</strain>
    </source>
</reference>
<accession>A0A9D2B456</accession>
<keyword evidence="4" id="KW-0375">Hydrogen ion transport</keyword>
<feature type="coiled-coil region" evidence="5">
    <location>
        <begin position="9"/>
        <end position="62"/>
    </location>
</feature>
<keyword evidence="4" id="KW-0066">ATP synthesis</keyword>
<evidence type="ECO:0000256" key="2">
    <source>
        <dbReference type="ARBA" id="ARBA00022448"/>
    </source>
</evidence>
<dbReference type="GO" id="GO:0042777">
    <property type="term" value="P:proton motive force-driven plasma membrane ATP synthesis"/>
    <property type="evidence" value="ECO:0007669"/>
    <property type="project" value="UniProtKB-UniRule"/>
</dbReference>
<reference evidence="6" key="2">
    <citation type="submission" date="2021-04" db="EMBL/GenBank/DDBJ databases">
        <authorList>
            <person name="Gilroy R."/>
        </authorList>
    </citation>
    <scope>NUCLEOTIDE SEQUENCE</scope>
    <source>
        <strain evidence="6">ChiSjej1B19-8411</strain>
    </source>
</reference>
<dbReference type="Proteomes" id="UP000886817">
    <property type="component" value="Unassembled WGS sequence"/>
</dbReference>
<gene>
    <name evidence="4" type="primary">atpE</name>
    <name evidence="6" type="ORF">IAA45_12120</name>
</gene>
<comment type="caution">
    <text evidence="6">The sequence shown here is derived from an EMBL/GenBank/DDBJ whole genome shotgun (WGS) entry which is preliminary data.</text>
</comment>
<dbReference type="GO" id="GO:0046961">
    <property type="term" value="F:proton-transporting ATPase activity, rotational mechanism"/>
    <property type="evidence" value="ECO:0007669"/>
    <property type="project" value="InterPro"/>
</dbReference>
<dbReference type="Gene3D" id="1.20.5.620">
    <property type="entry name" value="F1F0 ATP synthase subunit B, membrane domain"/>
    <property type="match status" value="1"/>
</dbReference>
<organism evidence="6 7">
    <name type="scientific">Candidatus Blautia gallistercoris</name>
    <dbReference type="NCBI Taxonomy" id="2838490"/>
    <lineage>
        <taxon>Bacteria</taxon>
        <taxon>Bacillati</taxon>
        <taxon>Bacillota</taxon>
        <taxon>Clostridia</taxon>
        <taxon>Lachnospirales</taxon>
        <taxon>Lachnospiraceae</taxon>
        <taxon>Blautia</taxon>
    </lineage>
</organism>
<dbReference type="Pfam" id="PF01991">
    <property type="entry name" value="vATP-synt_E"/>
    <property type="match status" value="1"/>
</dbReference>
<dbReference type="Gene3D" id="3.30.2320.30">
    <property type="entry name" value="ATP synthase, E subunit, C-terminal"/>
    <property type="match status" value="1"/>
</dbReference>
<dbReference type="AlphaFoldDB" id="A0A9D2B456"/>
<keyword evidence="3 4" id="KW-0406">Ion transport</keyword>